<evidence type="ECO:0008006" key="4">
    <source>
        <dbReference type="Google" id="ProtNLM"/>
    </source>
</evidence>
<evidence type="ECO:0000256" key="1">
    <source>
        <dbReference type="SAM" id="SignalP"/>
    </source>
</evidence>
<protein>
    <recommendedName>
        <fullName evidence="4">Hydrophobin</fullName>
    </recommendedName>
</protein>
<name>A0A6A4I2Q3_9AGAR</name>
<evidence type="ECO:0000313" key="2">
    <source>
        <dbReference type="EMBL" id="KAE9404233.1"/>
    </source>
</evidence>
<organism evidence="2 3">
    <name type="scientific">Gymnopus androsaceus JB14</name>
    <dbReference type="NCBI Taxonomy" id="1447944"/>
    <lineage>
        <taxon>Eukaryota</taxon>
        <taxon>Fungi</taxon>
        <taxon>Dikarya</taxon>
        <taxon>Basidiomycota</taxon>
        <taxon>Agaricomycotina</taxon>
        <taxon>Agaricomycetes</taxon>
        <taxon>Agaricomycetidae</taxon>
        <taxon>Agaricales</taxon>
        <taxon>Marasmiineae</taxon>
        <taxon>Omphalotaceae</taxon>
        <taxon>Gymnopus</taxon>
    </lineage>
</organism>
<reference evidence="2" key="1">
    <citation type="journal article" date="2019" name="Environ. Microbiol.">
        <title>Fungal ecological strategies reflected in gene transcription - a case study of two litter decomposers.</title>
        <authorList>
            <person name="Barbi F."/>
            <person name="Kohler A."/>
            <person name="Barry K."/>
            <person name="Baskaran P."/>
            <person name="Daum C."/>
            <person name="Fauchery L."/>
            <person name="Ihrmark K."/>
            <person name="Kuo A."/>
            <person name="LaButti K."/>
            <person name="Lipzen A."/>
            <person name="Morin E."/>
            <person name="Grigoriev I.V."/>
            <person name="Henrissat B."/>
            <person name="Lindahl B."/>
            <person name="Martin F."/>
        </authorList>
    </citation>
    <scope>NUCLEOTIDE SEQUENCE</scope>
    <source>
        <strain evidence="2">JB14</strain>
    </source>
</reference>
<sequence>MVAFVNLVFSLFSLVFFVAQGAIASPVHQFVPRAITAASPTTKNQTAIPTSIIPSACTADCTNNTLAALTYSKTCSSLGTNLDDAVSGASGLKMASLGVFGTMVASVLISVVV</sequence>
<dbReference type="AlphaFoldDB" id="A0A6A4I2Q3"/>
<dbReference type="EMBL" id="ML769418">
    <property type="protein sequence ID" value="KAE9404233.1"/>
    <property type="molecule type" value="Genomic_DNA"/>
</dbReference>
<keyword evidence="3" id="KW-1185">Reference proteome</keyword>
<gene>
    <name evidence="2" type="ORF">BT96DRAFT_433373</name>
</gene>
<accession>A0A6A4I2Q3</accession>
<keyword evidence="1" id="KW-0732">Signal</keyword>
<dbReference type="Proteomes" id="UP000799118">
    <property type="component" value="Unassembled WGS sequence"/>
</dbReference>
<feature type="signal peptide" evidence="1">
    <location>
        <begin position="1"/>
        <end position="24"/>
    </location>
</feature>
<dbReference type="OrthoDB" id="2990675at2759"/>
<proteinExistence type="predicted"/>
<feature type="chain" id="PRO_5025578114" description="Hydrophobin" evidence="1">
    <location>
        <begin position="25"/>
        <end position="113"/>
    </location>
</feature>
<evidence type="ECO:0000313" key="3">
    <source>
        <dbReference type="Proteomes" id="UP000799118"/>
    </source>
</evidence>